<sequence>MRCSQLYFPTLKETPADAEVISHQLMLRAGMIRKLASGIYTWLPLGLRVVRKVEAIVRQEMNRIGAQEILMPNLQPAELWEESQRWQAYGPELLRITDRHKRLFCFGPTHEEVITALLRHEVRSYKQLPLTFYQIQTKFRDEIRPRFGVMRAREFLMKDAYSFHRDKDSLTKTYQAMYEAYTRIFTSLGLKFRAVLADTGNIGGSQSQEFQVLAATGEDKIFYSDSSDYAANAELATSLVSLDQRPAPSAKMEKVETPGQKTIAALSDYLKVEAKDCIKLLIVKGKEQPLIALVLRGDHELNPTKLAKLPEILYPLQLAEETEIKQLVGAPVGYIGPIGLSIPLIVDQSAAVMANFICGANEKDMHFKHVNWQRDCPLPKVADLREVVVGDLSPDGKGHLKMDRGIEVGHIFQLGNKYSLAMNARTTLEDGTSKHLEMGCYGIGVSRIVGAAIEQNHDDRGILWPINMAPFQVSIIPIGYHRSESVKQCADLLYKQLSEQHIEVLLDDRNERPGALFADMDLIGIPHRLVIKESELQNGLIKYKNRKEEAEKAIPMDEISAFLQQALKEHTHNRSV</sequence>
<dbReference type="InterPro" id="IPR023717">
    <property type="entry name" value="Pro-tRNA-Synthase_IIa_type1"/>
</dbReference>
<comment type="subunit">
    <text evidence="2 10">Homodimer.</text>
</comment>
<reference evidence="12 13" key="1">
    <citation type="submission" date="2017-03" db="EMBL/GenBank/DDBJ databases">
        <title>The genome sequence of Candidatus Rickettsiella viridis.</title>
        <authorList>
            <person name="Nikoh N."/>
            <person name="Tsuchida T."/>
            <person name="Yamaguchi K."/>
            <person name="Maeda T."/>
            <person name="Shigenobu S."/>
            <person name="Fukatsu T."/>
        </authorList>
    </citation>
    <scope>NUCLEOTIDE SEQUENCE [LARGE SCALE GENOMIC DNA]</scope>
    <source>
        <strain evidence="12 13">Ap-RA04</strain>
    </source>
</reference>
<name>A0A2Z5UWD5_9COXI</name>
<keyword evidence="13" id="KW-1185">Reference proteome</keyword>
<dbReference type="HAMAP" id="MF_01569">
    <property type="entry name" value="Pro_tRNA_synth_type1"/>
    <property type="match status" value="1"/>
</dbReference>
<dbReference type="AlphaFoldDB" id="A0A2Z5UWD5"/>
<dbReference type="Pfam" id="PF04073">
    <property type="entry name" value="tRNA_edit"/>
    <property type="match status" value="1"/>
</dbReference>
<dbReference type="InterPro" id="IPR036754">
    <property type="entry name" value="YbaK/aa-tRNA-synt-asso_dom_sf"/>
</dbReference>
<evidence type="ECO:0000256" key="2">
    <source>
        <dbReference type="ARBA" id="ARBA00011738"/>
    </source>
</evidence>
<keyword evidence="8 10" id="KW-0030">Aminoacyl-tRNA synthetase</keyword>
<dbReference type="InterPro" id="IPR044140">
    <property type="entry name" value="ProRS_anticodon_short"/>
</dbReference>
<comment type="function">
    <text evidence="10">Catalyzes the attachment of proline to tRNA(Pro) in a two-step reaction: proline is first activated by ATP to form Pro-AMP and then transferred to the acceptor end of tRNA(Pro). As ProRS can inadvertently accommodate and process non-cognate amino acids such as alanine and cysteine, to avoid such errors it has two additional distinct editing activities against alanine. One activity is designated as 'pretransfer' editing and involves the tRNA(Pro)-independent hydrolysis of activated Ala-AMP. The other activity is designated 'posttransfer' editing and involves deacylation of mischarged Ala-tRNA(Pro). The misacylated Cys-tRNA(Pro) is not edited by ProRS.</text>
</comment>
<dbReference type="CDD" id="cd00861">
    <property type="entry name" value="ProRS_anticodon_short"/>
    <property type="match status" value="1"/>
</dbReference>
<dbReference type="RefSeq" id="WP_126322770.1">
    <property type="nucleotide sequence ID" value="NZ_AP018005.1"/>
</dbReference>
<evidence type="ECO:0000256" key="5">
    <source>
        <dbReference type="ARBA" id="ARBA00022741"/>
    </source>
</evidence>
<dbReference type="PANTHER" id="PTHR42753:SF2">
    <property type="entry name" value="PROLINE--TRNA LIGASE"/>
    <property type="match status" value="1"/>
</dbReference>
<dbReference type="NCBIfam" id="NF006625">
    <property type="entry name" value="PRK09194.1"/>
    <property type="match status" value="1"/>
</dbReference>
<dbReference type="PROSITE" id="PS50862">
    <property type="entry name" value="AA_TRNA_LIGASE_II"/>
    <property type="match status" value="1"/>
</dbReference>
<evidence type="ECO:0000313" key="12">
    <source>
        <dbReference type="EMBL" id="BBB15303.1"/>
    </source>
</evidence>
<dbReference type="KEGG" id="rvi:RVIR1_08140"/>
<dbReference type="EMBL" id="AP018005">
    <property type="protein sequence ID" value="BBB15303.1"/>
    <property type="molecule type" value="Genomic_DNA"/>
</dbReference>
<dbReference type="SUPFAM" id="SSF55681">
    <property type="entry name" value="Class II aaRS and biotin synthetases"/>
    <property type="match status" value="1"/>
</dbReference>
<dbReference type="CDD" id="cd00779">
    <property type="entry name" value="ProRS_core_prok"/>
    <property type="match status" value="1"/>
</dbReference>
<keyword evidence="6 10" id="KW-0067">ATP-binding</keyword>
<feature type="domain" description="Aminoacyl-transfer RNA synthetases class-II family profile" evidence="11">
    <location>
        <begin position="38"/>
        <end position="465"/>
    </location>
</feature>
<proteinExistence type="inferred from homology"/>
<keyword evidence="4 10" id="KW-0436">Ligase</keyword>
<dbReference type="SUPFAM" id="SSF52954">
    <property type="entry name" value="Class II aaRS ABD-related"/>
    <property type="match status" value="1"/>
</dbReference>
<dbReference type="PIRSF" id="PIRSF001535">
    <property type="entry name" value="ProRS_1"/>
    <property type="match status" value="1"/>
</dbReference>
<comment type="catalytic activity">
    <reaction evidence="9 10">
        <text>tRNA(Pro) + L-proline + ATP = L-prolyl-tRNA(Pro) + AMP + diphosphate</text>
        <dbReference type="Rhea" id="RHEA:14305"/>
        <dbReference type="Rhea" id="RHEA-COMP:9700"/>
        <dbReference type="Rhea" id="RHEA-COMP:9702"/>
        <dbReference type="ChEBI" id="CHEBI:30616"/>
        <dbReference type="ChEBI" id="CHEBI:33019"/>
        <dbReference type="ChEBI" id="CHEBI:60039"/>
        <dbReference type="ChEBI" id="CHEBI:78442"/>
        <dbReference type="ChEBI" id="CHEBI:78532"/>
        <dbReference type="ChEBI" id="CHEBI:456215"/>
        <dbReference type="EC" id="6.1.1.15"/>
    </reaction>
</comment>
<dbReference type="InterPro" id="IPR007214">
    <property type="entry name" value="YbaK/aa-tRNA-synth-assoc-dom"/>
</dbReference>
<keyword evidence="5 10" id="KW-0547">Nucleotide-binding</keyword>
<evidence type="ECO:0000256" key="6">
    <source>
        <dbReference type="ARBA" id="ARBA00022840"/>
    </source>
</evidence>
<dbReference type="EC" id="6.1.1.15" evidence="10"/>
<dbReference type="Gene3D" id="3.90.960.10">
    <property type="entry name" value="YbaK/aminoacyl-tRNA synthetase-associated domain"/>
    <property type="match status" value="1"/>
</dbReference>
<dbReference type="InterPro" id="IPR050062">
    <property type="entry name" value="Pro-tRNA_synthetase"/>
</dbReference>
<organism evidence="12 13">
    <name type="scientific">Candidatus Rickettsiella viridis</name>
    <dbReference type="NCBI Taxonomy" id="676208"/>
    <lineage>
        <taxon>Bacteria</taxon>
        <taxon>Pseudomonadati</taxon>
        <taxon>Pseudomonadota</taxon>
        <taxon>Gammaproteobacteria</taxon>
        <taxon>Legionellales</taxon>
        <taxon>Coxiellaceae</taxon>
        <taxon>Rickettsiella</taxon>
    </lineage>
</organism>
<dbReference type="InterPro" id="IPR006195">
    <property type="entry name" value="aa-tRNA-synth_II"/>
</dbReference>
<dbReference type="Pfam" id="PF00587">
    <property type="entry name" value="tRNA-synt_2b"/>
    <property type="match status" value="1"/>
</dbReference>
<dbReference type="InterPro" id="IPR004154">
    <property type="entry name" value="Anticodon-bd"/>
</dbReference>
<dbReference type="CDD" id="cd04334">
    <property type="entry name" value="ProRS-INS"/>
    <property type="match status" value="1"/>
</dbReference>
<dbReference type="GO" id="GO:0004827">
    <property type="term" value="F:proline-tRNA ligase activity"/>
    <property type="evidence" value="ECO:0007669"/>
    <property type="project" value="UniProtKB-UniRule"/>
</dbReference>
<accession>A0A2Z5UWD5</accession>
<evidence type="ECO:0000256" key="10">
    <source>
        <dbReference type="HAMAP-Rule" id="MF_01569"/>
    </source>
</evidence>
<evidence type="ECO:0000256" key="3">
    <source>
        <dbReference type="ARBA" id="ARBA00022490"/>
    </source>
</evidence>
<dbReference type="GO" id="GO:0006433">
    <property type="term" value="P:prolyl-tRNA aminoacylation"/>
    <property type="evidence" value="ECO:0007669"/>
    <property type="project" value="UniProtKB-UniRule"/>
</dbReference>
<evidence type="ECO:0000313" key="13">
    <source>
        <dbReference type="Proteomes" id="UP000282483"/>
    </source>
</evidence>
<dbReference type="Gene3D" id="3.40.50.800">
    <property type="entry name" value="Anticodon-binding domain"/>
    <property type="match status" value="1"/>
</dbReference>
<dbReference type="PANTHER" id="PTHR42753">
    <property type="entry name" value="MITOCHONDRIAL RIBOSOME PROTEIN L39/PROLYL-TRNA LIGASE FAMILY MEMBER"/>
    <property type="match status" value="1"/>
</dbReference>
<dbReference type="InterPro" id="IPR033730">
    <property type="entry name" value="ProRS_core_prok"/>
</dbReference>
<dbReference type="InterPro" id="IPR036621">
    <property type="entry name" value="Anticodon-bd_dom_sf"/>
</dbReference>
<comment type="domain">
    <text evidence="10">Consists of three domains: the N-terminal catalytic domain, the editing domain and the C-terminal anticodon-binding domain.</text>
</comment>
<dbReference type="GO" id="GO:0005829">
    <property type="term" value="C:cytosol"/>
    <property type="evidence" value="ECO:0007669"/>
    <property type="project" value="TreeGrafter"/>
</dbReference>
<dbReference type="NCBIfam" id="TIGR00409">
    <property type="entry name" value="proS_fam_II"/>
    <property type="match status" value="1"/>
</dbReference>
<dbReference type="OrthoDB" id="9809052at2"/>
<dbReference type="SUPFAM" id="SSF55826">
    <property type="entry name" value="YbaK/ProRS associated domain"/>
    <property type="match status" value="1"/>
</dbReference>
<dbReference type="GO" id="GO:0005524">
    <property type="term" value="F:ATP binding"/>
    <property type="evidence" value="ECO:0007669"/>
    <property type="project" value="UniProtKB-UniRule"/>
</dbReference>
<dbReference type="InterPro" id="IPR002314">
    <property type="entry name" value="aa-tRNA-synt_IIb"/>
</dbReference>
<dbReference type="InterPro" id="IPR004500">
    <property type="entry name" value="Pro-tRNA-synth_IIa_bac-type"/>
</dbReference>
<dbReference type="Gene3D" id="3.30.930.10">
    <property type="entry name" value="Bira Bifunctional Protein, Domain 2"/>
    <property type="match status" value="2"/>
</dbReference>
<comment type="similarity">
    <text evidence="10">Belongs to the class-II aminoacyl-tRNA synthetase family. ProS type 1 subfamily.</text>
</comment>
<evidence type="ECO:0000256" key="8">
    <source>
        <dbReference type="ARBA" id="ARBA00023146"/>
    </source>
</evidence>
<gene>
    <name evidence="10 12" type="primary">proS</name>
    <name evidence="12" type="ORF">RVIR1_08140</name>
</gene>
<dbReference type="FunFam" id="3.30.930.10:FF:000043">
    <property type="entry name" value="Proline--tRNA ligase"/>
    <property type="match status" value="1"/>
</dbReference>
<evidence type="ECO:0000256" key="7">
    <source>
        <dbReference type="ARBA" id="ARBA00022917"/>
    </source>
</evidence>
<evidence type="ECO:0000256" key="4">
    <source>
        <dbReference type="ARBA" id="ARBA00022598"/>
    </source>
</evidence>
<dbReference type="PRINTS" id="PR01046">
    <property type="entry name" value="TRNASYNTHPRO"/>
</dbReference>
<comment type="subcellular location">
    <subcellularLocation>
        <location evidence="1 10">Cytoplasm</location>
    </subcellularLocation>
</comment>
<keyword evidence="3 10" id="KW-0963">Cytoplasm</keyword>
<dbReference type="GO" id="GO:0002161">
    <property type="term" value="F:aminoacyl-tRNA deacylase activity"/>
    <property type="evidence" value="ECO:0007669"/>
    <property type="project" value="InterPro"/>
</dbReference>
<dbReference type="Proteomes" id="UP000282483">
    <property type="component" value="Chromosome"/>
</dbReference>
<dbReference type="Pfam" id="PF03129">
    <property type="entry name" value="HGTP_anticodon"/>
    <property type="match status" value="1"/>
</dbReference>
<protein>
    <recommendedName>
        <fullName evidence="10">Proline--tRNA ligase</fullName>
        <ecNumber evidence="10">6.1.1.15</ecNumber>
    </recommendedName>
    <alternativeName>
        <fullName evidence="10">Prolyl-tRNA synthetase</fullName>
        <shortName evidence="10">ProRS</shortName>
    </alternativeName>
</protein>
<dbReference type="InterPro" id="IPR002316">
    <property type="entry name" value="Pro-tRNA-ligase_IIa"/>
</dbReference>
<evidence type="ECO:0000256" key="1">
    <source>
        <dbReference type="ARBA" id="ARBA00004496"/>
    </source>
</evidence>
<keyword evidence="7 10" id="KW-0648">Protein biosynthesis</keyword>
<dbReference type="InterPro" id="IPR045864">
    <property type="entry name" value="aa-tRNA-synth_II/BPL/LPL"/>
</dbReference>
<evidence type="ECO:0000259" key="11">
    <source>
        <dbReference type="PROSITE" id="PS50862"/>
    </source>
</evidence>
<evidence type="ECO:0000256" key="9">
    <source>
        <dbReference type="ARBA" id="ARBA00047671"/>
    </source>
</evidence>